<reference evidence="2 3" key="1">
    <citation type="journal article" date="2011" name="J. Bacteriol.">
        <title>Genome sequences of the biotechnologically important Bacillus megaterium strains QM B1551 and DSM319.</title>
        <authorList>
            <person name="Eppinger M."/>
            <person name="Bunk B."/>
            <person name="Johns M.A."/>
            <person name="Edirisinghe J.N."/>
            <person name="Kutumbaka K.K."/>
            <person name="Koenig S.S."/>
            <person name="Huot Creasy H."/>
            <person name="Rosovitz M.J."/>
            <person name="Riley D.R."/>
            <person name="Daugherty S."/>
            <person name="Martin M."/>
            <person name="Elbourne L.D."/>
            <person name="Paulsen I."/>
            <person name="Biedendieck R."/>
            <person name="Braun C."/>
            <person name="Grayburn S."/>
            <person name="Dhingra S."/>
            <person name="Lukyanchuk V."/>
            <person name="Ball B."/>
            <person name="Ul-Qamar R."/>
            <person name="Seibel J."/>
            <person name="Bremer E."/>
            <person name="Jahn D."/>
            <person name="Ravel J."/>
            <person name="Vary P.S."/>
        </authorList>
    </citation>
    <scope>NUCLEOTIDE SEQUENCE [LARGE SCALE GENOMIC DNA]</scope>
    <source>
        <strain evidence="3">DSM 319 / IMG 1521</strain>
    </source>
</reference>
<protein>
    <recommendedName>
        <fullName evidence="1">Cupin type-2 domain-containing protein</fullName>
    </recommendedName>
</protein>
<dbReference type="HOGENOM" id="CLU_167603_0_0_9"/>
<dbReference type="Gene3D" id="2.60.120.10">
    <property type="entry name" value="Jelly Rolls"/>
    <property type="match status" value="1"/>
</dbReference>
<dbReference type="Proteomes" id="UP000002365">
    <property type="component" value="Chromosome"/>
</dbReference>
<dbReference type="KEGG" id="bmd:BMD_2529"/>
<dbReference type="EMBL" id="CP001982">
    <property type="protein sequence ID" value="ADF39374.1"/>
    <property type="molecule type" value="Genomic_DNA"/>
</dbReference>
<feature type="domain" description="Cupin type-2" evidence="1">
    <location>
        <begin position="44"/>
        <end position="89"/>
    </location>
</feature>
<dbReference type="Pfam" id="PF07883">
    <property type="entry name" value="Cupin_2"/>
    <property type="match status" value="1"/>
</dbReference>
<dbReference type="AlphaFoldDB" id="D5DEU2"/>
<dbReference type="InterPro" id="IPR014710">
    <property type="entry name" value="RmlC-like_jellyroll"/>
</dbReference>
<sequence>MSSMDVKKASIKKGVGGKFEEVIKELLPAYTGYVEVQHDIAFQTHPSHTHPTDEILHILEGSIYFTVEHDTVLCQAGDRIHLPKQTVHSSKAGPDGCTYVISILK</sequence>
<evidence type="ECO:0000313" key="2">
    <source>
        <dbReference type="EMBL" id="ADF39374.1"/>
    </source>
</evidence>
<gene>
    <name evidence="2" type="ordered locus">BMD_2529</name>
</gene>
<proteinExistence type="predicted"/>
<evidence type="ECO:0000259" key="1">
    <source>
        <dbReference type="Pfam" id="PF07883"/>
    </source>
</evidence>
<accession>D5DEU2</accession>
<organism evidence="2 3">
    <name type="scientific">Priestia megaterium (strain DSM 319 / IMG 1521)</name>
    <name type="common">Bacillus megaterium</name>
    <dbReference type="NCBI Taxonomy" id="592022"/>
    <lineage>
        <taxon>Bacteria</taxon>
        <taxon>Bacillati</taxon>
        <taxon>Bacillota</taxon>
        <taxon>Bacilli</taxon>
        <taxon>Bacillales</taxon>
        <taxon>Bacillaceae</taxon>
        <taxon>Priestia</taxon>
    </lineage>
</organism>
<name>D5DEU2_PRIM3</name>
<dbReference type="InterPro" id="IPR011051">
    <property type="entry name" value="RmlC_Cupin_sf"/>
</dbReference>
<dbReference type="InterPro" id="IPR013096">
    <property type="entry name" value="Cupin_2"/>
</dbReference>
<dbReference type="SUPFAM" id="SSF51182">
    <property type="entry name" value="RmlC-like cupins"/>
    <property type="match status" value="1"/>
</dbReference>
<evidence type="ECO:0000313" key="3">
    <source>
        <dbReference type="Proteomes" id="UP000002365"/>
    </source>
</evidence>